<protein>
    <submittedName>
        <fullName evidence="1">Uncharacterized protein</fullName>
    </submittedName>
</protein>
<dbReference type="KEGG" id="sshi:J5U23_00818"/>
<dbReference type="AlphaFoldDB" id="A0A8F5BMC4"/>
<dbReference type="RefSeq" id="WP_218267068.1">
    <property type="nucleotide sequence ID" value="NZ_CP077717.1"/>
</dbReference>
<dbReference type="GeneID" id="65562417"/>
<sequence>MQDSLGLLAITLAVILLFSILAGVIILNHDDITQFYNVQGNINSEKLSKAKVGYYWVVEELKNRTISFIPHVYILDTEGVYNIQSILETTFNGQTYTFPVKNLMIFTNGSLAKYGVVLSPGDAIVIRSNITSGQISFVSNTGNSFSLALFPPSVKTLLPNEYNQNYTVVAIGNESILSIKTINEKLIGPKNITSDELIFDSTPPLYNETFPPVESPIPYDSYKVDITYFENVTPVKVIDAKNNETYLIYLGYGYWIGEVYGNIDEKSVRIGSFNISYNTTYFYYTYGPVNFLSNYKINIHEVSNGYVPLCMILYTYNVTNQSSGYIRIGNYSQLWIKPKANVNIAYTGTSNIYYYYYDFMINYANNSSLNSILIGGSTTFLGYLPINITINVMDNHNLNNTISSFMIAYNNSQQLTSLPIIMNVTYNVTSYSPPFVLNFSLTNVSLSIMFNGTSNLPNYTFYSYNLPTVIPTNESILNINGYTSSMIIPFFIVIVNGKIVGENLPP</sequence>
<dbReference type="OrthoDB" id="37050at2157"/>
<reference evidence="1" key="1">
    <citation type="journal article" date="2021" name="Environ. Microbiol.">
        <title>New insights into the diversity and evolution of the archaeal mobilome from three complete genomes of Saccharolobus shibatae.</title>
        <authorList>
            <person name="Medvedeva S."/>
            <person name="Brandt D."/>
            <person name="Cvirkaite-Krupovic V."/>
            <person name="Liu Y."/>
            <person name="Severinov K."/>
            <person name="Ishino S."/>
            <person name="Ishino Y."/>
            <person name="Prangishvili D."/>
            <person name="Kalinowski J."/>
            <person name="Krupovic M."/>
        </authorList>
    </citation>
    <scope>NUCLEOTIDE SEQUENCE</scope>
    <source>
        <strain evidence="1">B12</strain>
    </source>
</reference>
<organism evidence="1 2">
    <name type="scientific">Saccharolobus shibatae (strain ATCC 51178 / DSM 5389 / JCM 8931 / NBRC 15437 / B12)</name>
    <name type="common">Sulfolobus shibatae</name>
    <dbReference type="NCBI Taxonomy" id="523848"/>
    <lineage>
        <taxon>Archaea</taxon>
        <taxon>Thermoproteota</taxon>
        <taxon>Thermoprotei</taxon>
        <taxon>Sulfolobales</taxon>
        <taxon>Sulfolobaceae</taxon>
        <taxon>Saccharolobus</taxon>
    </lineage>
</organism>
<accession>A0A8F5BMC4</accession>
<gene>
    <name evidence="1" type="ORF">J5U23_00818</name>
</gene>
<name>A0A8F5BMC4_SACSH</name>
<evidence type="ECO:0000313" key="1">
    <source>
        <dbReference type="EMBL" id="QXJ27950.1"/>
    </source>
</evidence>
<evidence type="ECO:0000313" key="2">
    <source>
        <dbReference type="Proteomes" id="UP000694018"/>
    </source>
</evidence>
<proteinExistence type="predicted"/>
<dbReference type="Proteomes" id="UP000694018">
    <property type="component" value="Chromosome"/>
</dbReference>
<dbReference type="EMBL" id="CP077717">
    <property type="protein sequence ID" value="QXJ27950.1"/>
    <property type="molecule type" value="Genomic_DNA"/>
</dbReference>